<evidence type="ECO:0000256" key="1">
    <source>
        <dbReference type="SAM" id="MobiDB-lite"/>
    </source>
</evidence>
<sequence length="417" mass="47211">MTAFITVAVLFAKFGCHTSQEDDEEDFSKDNHSDSYEDHTVSEDESANQLVYNIDKIFIHQQVAGESEKVLEYYVHWSDGSHGWVPQKDITTDEELYWIYWERQSGLYTASLDNTINMDDMETDSDPTIIHKAILIFQRGAAARNVSASLPKWSALIATMDCVEQHICDNSVSEQTASAVSLSWSILDGIEAKTHQSDAMLAVQHQMVMLMHWHLYHCLNYAYTAHDTSSWVHSLLRKIISLFDITHDFWSDAYITGIPKQSFHYEHKCLYPGDDAHSLQLNIAHKIVFTWFWSSASQFHNGQMSLLKVLVSNLDPFSRTLLLLELLFECINNLDTSHQITTDPDGLTRARLTTRSGIFSALLFRGVLFGSDVMHASPHSCYFTGLSDWQGFAVGCAHSPSFLCNPNPYGSCANRSL</sequence>
<dbReference type="Proteomes" id="UP000559256">
    <property type="component" value="Unassembled WGS sequence"/>
</dbReference>
<protein>
    <recommendedName>
        <fullName evidence="5">Chromo domain-containing protein</fullName>
    </recommendedName>
</protein>
<comment type="caution">
    <text evidence="3">The sequence shown here is derived from an EMBL/GenBank/DDBJ whole genome shotgun (WGS) entry which is preliminary data.</text>
</comment>
<gene>
    <name evidence="3" type="ORF">D9758_013518</name>
</gene>
<feature type="chain" id="PRO_5034882466" description="Chromo domain-containing protein" evidence="2">
    <location>
        <begin position="20"/>
        <end position="417"/>
    </location>
</feature>
<evidence type="ECO:0000256" key="2">
    <source>
        <dbReference type="SAM" id="SignalP"/>
    </source>
</evidence>
<accession>A0A8H5D1F5</accession>
<evidence type="ECO:0000313" key="4">
    <source>
        <dbReference type="Proteomes" id="UP000559256"/>
    </source>
</evidence>
<feature type="compositionally biased region" description="Basic and acidic residues" evidence="1">
    <location>
        <begin position="28"/>
        <end position="42"/>
    </location>
</feature>
<proteinExistence type="predicted"/>
<feature type="region of interest" description="Disordered" evidence="1">
    <location>
        <begin position="21"/>
        <end position="44"/>
    </location>
</feature>
<keyword evidence="2" id="KW-0732">Signal</keyword>
<dbReference type="OrthoDB" id="2934473at2759"/>
<reference evidence="3 4" key="1">
    <citation type="journal article" date="2020" name="ISME J.">
        <title>Uncovering the hidden diversity of litter-decomposition mechanisms in mushroom-forming fungi.</title>
        <authorList>
            <person name="Floudas D."/>
            <person name="Bentzer J."/>
            <person name="Ahren D."/>
            <person name="Johansson T."/>
            <person name="Persson P."/>
            <person name="Tunlid A."/>
        </authorList>
    </citation>
    <scope>NUCLEOTIDE SEQUENCE [LARGE SCALE GENOMIC DNA]</scope>
    <source>
        <strain evidence="3 4">CBS 291.85</strain>
    </source>
</reference>
<keyword evidence="4" id="KW-1185">Reference proteome</keyword>
<name>A0A8H5D1F5_9AGAR</name>
<organism evidence="3 4">
    <name type="scientific">Tetrapyrgos nigripes</name>
    <dbReference type="NCBI Taxonomy" id="182062"/>
    <lineage>
        <taxon>Eukaryota</taxon>
        <taxon>Fungi</taxon>
        <taxon>Dikarya</taxon>
        <taxon>Basidiomycota</taxon>
        <taxon>Agaricomycotina</taxon>
        <taxon>Agaricomycetes</taxon>
        <taxon>Agaricomycetidae</taxon>
        <taxon>Agaricales</taxon>
        <taxon>Marasmiineae</taxon>
        <taxon>Marasmiaceae</taxon>
        <taxon>Tetrapyrgos</taxon>
    </lineage>
</organism>
<dbReference type="AlphaFoldDB" id="A0A8H5D1F5"/>
<feature type="signal peptide" evidence="2">
    <location>
        <begin position="1"/>
        <end position="19"/>
    </location>
</feature>
<evidence type="ECO:0008006" key="5">
    <source>
        <dbReference type="Google" id="ProtNLM"/>
    </source>
</evidence>
<evidence type="ECO:0000313" key="3">
    <source>
        <dbReference type="EMBL" id="KAF5351438.1"/>
    </source>
</evidence>
<dbReference type="EMBL" id="JAACJM010000070">
    <property type="protein sequence ID" value="KAF5351438.1"/>
    <property type="molecule type" value="Genomic_DNA"/>
</dbReference>